<feature type="transmembrane region" description="Helical" evidence="1">
    <location>
        <begin position="75"/>
        <end position="93"/>
    </location>
</feature>
<feature type="signal peptide" evidence="2">
    <location>
        <begin position="1"/>
        <end position="24"/>
    </location>
</feature>
<evidence type="ECO:0000256" key="2">
    <source>
        <dbReference type="SAM" id="SignalP"/>
    </source>
</evidence>
<gene>
    <name evidence="3" type="ORF">ACAOBT_LOCUS27490</name>
</gene>
<evidence type="ECO:0000256" key="1">
    <source>
        <dbReference type="SAM" id="Phobius"/>
    </source>
</evidence>
<keyword evidence="4" id="KW-1185">Reference proteome</keyword>
<dbReference type="EMBL" id="CAKOFQ010007547">
    <property type="protein sequence ID" value="CAH2003574.1"/>
    <property type="molecule type" value="Genomic_DNA"/>
</dbReference>
<organism evidence="3 4">
    <name type="scientific">Acanthoscelides obtectus</name>
    <name type="common">Bean weevil</name>
    <name type="synonym">Bruchus obtectus</name>
    <dbReference type="NCBI Taxonomy" id="200917"/>
    <lineage>
        <taxon>Eukaryota</taxon>
        <taxon>Metazoa</taxon>
        <taxon>Ecdysozoa</taxon>
        <taxon>Arthropoda</taxon>
        <taxon>Hexapoda</taxon>
        <taxon>Insecta</taxon>
        <taxon>Pterygota</taxon>
        <taxon>Neoptera</taxon>
        <taxon>Endopterygota</taxon>
        <taxon>Coleoptera</taxon>
        <taxon>Polyphaga</taxon>
        <taxon>Cucujiformia</taxon>
        <taxon>Chrysomeloidea</taxon>
        <taxon>Chrysomelidae</taxon>
        <taxon>Bruchinae</taxon>
        <taxon>Bruchini</taxon>
        <taxon>Acanthoscelides</taxon>
    </lineage>
</organism>
<evidence type="ECO:0000313" key="3">
    <source>
        <dbReference type="EMBL" id="CAH2003574.1"/>
    </source>
</evidence>
<keyword evidence="1" id="KW-0472">Membrane</keyword>
<keyword evidence="1" id="KW-0812">Transmembrane</keyword>
<accession>A0A9P0M2L5</accession>
<dbReference type="AlphaFoldDB" id="A0A9P0M2L5"/>
<feature type="chain" id="PRO_5040260367" evidence="2">
    <location>
        <begin position="25"/>
        <end position="110"/>
    </location>
</feature>
<evidence type="ECO:0000313" key="4">
    <source>
        <dbReference type="Proteomes" id="UP001152888"/>
    </source>
</evidence>
<sequence>MFINTVLLAAIAVPILLMTISSEAERQNMEVVAIEGPRGPDKPAYYTKVEQKPIVEEVKSAADTPSYWSYALDRLKGISLMQLMILMGPFLAIQLKKFIAKKMCCVTKRE</sequence>
<keyword evidence="2" id="KW-0732">Signal</keyword>
<proteinExistence type="predicted"/>
<keyword evidence="1" id="KW-1133">Transmembrane helix</keyword>
<name>A0A9P0M2L5_ACAOB</name>
<protein>
    <submittedName>
        <fullName evidence="3">Uncharacterized protein</fullName>
    </submittedName>
</protein>
<comment type="caution">
    <text evidence="3">The sequence shown here is derived from an EMBL/GenBank/DDBJ whole genome shotgun (WGS) entry which is preliminary data.</text>
</comment>
<reference evidence="3" key="1">
    <citation type="submission" date="2022-03" db="EMBL/GenBank/DDBJ databases">
        <authorList>
            <person name="Sayadi A."/>
        </authorList>
    </citation>
    <scope>NUCLEOTIDE SEQUENCE</scope>
</reference>
<dbReference type="Proteomes" id="UP001152888">
    <property type="component" value="Unassembled WGS sequence"/>
</dbReference>